<reference evidence="2 3" key="1">
    <citation type="submission" date="2020-09" db="EMBL/GenBank/DDBJ databases">
        <title>De no assembly of potato wild relative species, Solanum commersonii.</title>
        <authorList>
            <person name="Cho K."/>
        </authorList>
    </citation>
    <scope>NUCLEOTIDE SEQUENCE [LARGE SCALE GENOMIC DNA]</scope>
    <source>
        <strain evidence="2">LZ3.2</strain>
        <tissue evidence="2">Leaf</tissue>
    </source>
</reference>
<comment type="caution">
    <text evidence="2">The sequence shown here is derived from an EMBL/GenBank/DDBJ whole genome shotgun (WGS) entry which is preliminary data.</text>
</comment>
<feature type="compositionally biased region" description="Acidic residues" evidence="1">
    <location>
        <begin position="156"/>
        <end position="176"/>
    </location>
</feature>
<evidence type="ECO:0000256" key="1">
    <source>
        <dbReference type="SAM" id="MobiDB-lite"/>
    </source>
</evidence>
<gene>
    <name evidence="2" type="ORF">H5410_050403</name>
</gene>
<feature type="region of interest" description="Disordered" evidence="1">
    <location>
        <begin position="141"/>
        <end position="176"/>
    </location>
</feature>
<keyword evidence="3" id="KW-1185">Reference proteome</keyword>
<dbReference type="EMBL" id="JACXVP010000010">
    <property type="protein sequence ID" value="KAG5579776.1"/>
    <property type="molecule type" value="Genomic_DNA"/>
</dbReference>
<protein>
    <submittedName>
        <fullName evidence="2">Uncharacterized protein</fullName>
    </submittedName>
</protein>
<proteinExistence type="predicted"/>
<sequence length="176" mass="20077">MVHIEVEGALIEGRGRNGVEHYLIDEDNLVDNNTHLVATPERYYPTFDFYAGPFNTNANLSSEETIGFVTPNVPISDIAQSSGSQYGIQHGMREFPMHNSPFGGRLNFSNVIMSHDPRFNDEVSQNSIFDRENLSRRTFRPHKSTRCGTCSHYQNEEDSENEDENEDIEDLENSEE</sequence>
<name>A0A9J5WXS3_SOLCO</name>
<evidence type="ECO:0000313" key="3">
    <source>
        <dbReference type="Proteomes" id="UP000824120"/>
    </source>
</evidence>
<evidence type="ECO:0000313" key="2">
    <source>
        <dbReference type="EMBL" id="KAG5579776.1"/>
    </source>
</evidence>
<organism evidence="2 3">
    <name type="scientific">Solanum commersonii</name>
    <name type="common">Commerson's wild potato</name>
    <name type="synonym">Commerson's nightshade</name>
    <dbReference type="NCBI Taxonomy" id="4109"/>
    <lineage>
        <taxon>Eukaryota</taxon>
        <taxon>Viridiplantae</taxon>
        <taxon>Streptophyta</taxon>
        <taxon>Embryophyta</taxon>
        <taxon>Tracheophyta</taxon>
        <taxon>Spermatophyta</taxon>
        <taxon>Magnoliopsida</taxon>
        <taxon>eudicotyledons</taxon>
        <taxon>Gunneridae</taxon>
        <taxon>Pentapetalae</taxon>
        <taxon>asterids</taxon>
        <taxon>lamiids</taxon>
        <taxon>Solanales</taxon>
        <taxon>Solanaceae</taxon>
        <taxon>Solanoideae</taxon>
        <taxon>Solaneae</taxon>
        <taxon>Solanum</taxon>
    </lineage>
</organism>
<accession>A0A9J5WXS3</accession>
<dbReference type="OrthoDB" id="1317468at2759"/>
<dbReference type="Proteomes" id="UP000824120">
    <property type="component" value="Chromosome 10"/>
</dbReference>
<dbReference type="AlphaFoldDB" id="A0A9J5WXS3"/>